<reference evidence="1" key="1">
    <citation type="submission" date="2014-11" db="EMBL/GenBank/DDBJ databases">
        <authorList>
            <person name="Amaro Gonzalez C."/>
        </authorList>
    </citation>
    <scope>NUCLEOTIDE SEQUENCE</scope>
</reference>
<dbReference type="AlphaFoldDB" id="A0A0E9RHK5"/>
<proteinExistence type="predicted"/>
<reference evidence="1" key="2">
    <citation type="journal article" date="2015" name="Fish Shellfish Immunol.">
        <title>Early steps in the European eel (Anguilla anguilla)-Vibrio vulnificus interaction in the gills: Role of the RtxA13 toxin.</title>
        <authorList>
            <person name="Callol A."/>
            <person name="Pajuelo D."/>
            <person name="Ebbesson L."/>
            <person name="Teles M."/>
            <person name="MacKenzie S."/>
            <person name="Amaro C."/>
        </authorList>
    </citation>
    <scope>NUCLEOTIDE SEQUENCE</scope>
</reference>
<dbReference type="EMBL" id="GBXM01079931">
    <property type="protein sequence ID" value="JAH28646.1"/>
    <property type="molecule type" value="Transcribed_RNA"/>
</dbReference>
<evidence type="ECO:0000313" key="1">
    <source>
        <dbReference type="EMBL" id="JAH28646.1"/>
    </source>
</evidence>
<name>A0A0E9RHK5_ANGAN</name>
<accession>A0A0E9RHK5</accession>
<protein>
    <submittedName>
        <fullName evidence="1">Uncharacterized protein</fullName>
    </submittedName>
</protein>
<sequence>MYCSQTTSAVQVDNQHPLVPIQKLKGLILKSFLKLNNLSTVIYKHFFYTCI</sequence>
<organism evidence="1">
    <name type="scientific">Anguilla anguilla</name>
    <name type="common">European freshwater eel</name>
    <name type="synonym">Muraena anguilla</name>
    <dbReference type="NCBI Taxonomy" id="7936"/>
    <lineage>
        <taxon>Eukaryota</taxon>
        <taxon>Metazoa</taxon>
        <taxon>Chordata</taxon>
        <taxon>Craniata</taxon>
        <taxon>Vertebrata</taxon>
        <taxon>Euteleostomi</taxon>
        <taxon>Actinopterygii</taxon>
        <taxon>Neopterygii</taxon>
        <taxon>Teleostei</taxon>
        <taxon>Anguilliformes</taxon>
        <taxon>Anguillidae</taxon>
        <taxon>Anguilla</taxon>
    </lineage>
</organism>